<dbReference type="UniPathway" id="UPA00251">
    <property type="reaction ID" value="UER00318"/>
</dbReference>
<dbReference type="NCBIfam" id="NF006762">
    <property type="entry name" value="PRK09283.1"/>
    <property type="match status" value="1"/>
</dbReference>
<comment type="similarity">
    <text evidence="2 11">Belongs to the ALAD family.</text>
</comment>
<dbReference type="InterPro" id="IPR030656">
    <property type="entry name" value="ALAD_AS"/>
</dbReference>
<dbReference type="PANTHER" id="PTHR11458:SF0">
    <property type="entry name" value="DELTA-AMINOLEVULINIC ACID DEHYDRATASE"/>
    <property type="match status" value="1"/>
</dbReference>
<feature type="active site" description="Schiff-base intermediate with substrate" evidence="7">
    <location>
        <position position="266"/>
    </location>
</feature>
<keyword evidence="13" id="KW-1185">Reference proteome</keyword>
<protein>
    <recommendedName>
        <fullName evidence="10">Delta-aminolevulinic acid dehydratase</fullName>
        <ecNumber evidence="10">4.2.1.24</ecNumber>
    </recommendedName>
</protein>
<dbReference type="InParanoid" id="K0II45"/>
<keyword evidence="4 10" id="KW-0456">Lyase</keyword>
<keyword evidence="8" id="KW-0479">Metal-binding</keyword>
<evidence type="ECO:0000256" key="7">
    <source>
        <dbReference type="PIRSR" id="PIRSR001415-1"/>
    </source>
</evidence>
<feature type="active site" description="Schiff-base intermediate with substrate" evidence="7">
    <location>
        <position position="212"/>
    </location>
</feature>
<evidence type="ECO:0000256" key="8">
    <source>
        <dbReference type="PIRSR" id="PIRSR001415-3"/>
    </source>
</evidence>
<dbReference type="GO" id="GO:0004655">
    <property type="term" value="F:porphobilinogen synthase activity"/>
    <property type="evidence" value="ECO:0007669"/>
    <property type="project" value="UniProtKB-EC"/>
</dbReference>
<dbReference type="PANTHER" id="PTHR11458">
    <property type="entry name" value="DELTA-AMINOLEVULINIC ACID DEHYDRATASE"/>
    <property type="match status" value="1"/>
</dbReference>
<reference evidence="12 13" key="1">
    <citation type="journal article" date="2012" name="Environ. Microbiol.">
        <title>The genome of the ammonia-oxidizing Candidatus Nitrososphaera gargensis: insights into metabolic versatility and environmental adaptations.</title>
        <authorList>
            <person name="Spang A."/>
            <person name="Poehlein A."/>
            <person name="Offre P."/>
            <person name="Zumbragel S."/>
            <person name="Haider S."/>
            <person name="Rychlik N."/>
            <person name="Nowka B."/>
            <person name="Schmeisser C."/>
            <person name="Lebedeva E.V."/>
            <person name="Rattei T."/>
            <person name="Bohm C."/>
            <person name="Schmid M."/>
            <person name="Galushko A."/>
            <person name="Hatzenpichler R."/>
            <person name="Weinmaier T."/>
            <person name="Daniel R."/>
            <person name="Schleper C."/>
            <person name="Spieck E."/>
            <person name="Streit W."/>
            <person name="Wagner M."/>
        </authorList>
    </citation>
    <scope>NUCLEOTIDE SEQUENCE [LARGE SCALE GENOMIC DNA]</scope>
    <source>
        <strain evidence="13">Ga9.2</strain>
    </source>
</reference>
<name>K0II45_NITGG</name>
<dbReference type="PROSITE" id="PS00169">
    <property type="entry name" value="D_ALA_DEHYDRATASE"/>
    <property type="match status" value="1"/>
</dbReference>
<dbReference type="Gene3D" id="3.20.20.70">
    <property type="entry name" value="Aldolase class I"/>
    <property type="match status" value="1"/>
</dbReference>
<dbReference type="PIRSF" id="PIRSF001415">
    <property type="entry name" value="Porphbilin_synth"/>
    <property type="match status" value="1"/>
</dbReference>
<dbReference type="Pfam" id="PF00490">
    <property type="entry name" value="ALAD"/>
    <property type="match status" value="1"/>
</dbReference>
<evidence type="ECO:0000256" key="1">
    <source>
        <dbReference type="ARBA" id="ARBA00004694"/>
    </source>
</evidence>
<dbReference type="GO" id="GO:0005829">
    <property type="term" value="C:cytosol"/>
    <property type="evidence" value="ECO:0007669"/>
    <property type="project" value="TreeGrafter"/>
</dbReference>
<feature type="binding site" evidence="8">
    <location>
        <position position="138"/>
    </location>
    <ligand>
        <name>Zn(2+)</name>
        <dbReference type="ChEBI" id="CHEBI:29105"/>
        <note>catalytic</note>
    </ligand>
</feature>
<evidence type="ECO:0000256" key="3">
    <source>
        <dbReference type="ARBA" id="ARBA00023133"/>
    </source>
</evidence>
<dbReference type="EC" id="4.2.1.24" evidence="10"/>
<dbReference type="PATRIC" id="fig|1237085.11.peg.2659"/>
<dbReference type="InterPro" id="IPR001731">
    <property type="entry name" value="ALAD"/>
</dbReference>
<comment type="catalytic activity">
    <reaction evidence="6 10">
        <text>2 5-aminolevulinate = porphobilinogen + 2 H2O + H(+)</text>
        <dbReference type="Rhea" id="RHEA:24064"/>
        <dbReference type="ChEBI" id="CHEBI:15377"/>
        <dbReference type="ChEBI" id="CHEBI:15378"/>
        <dbReference type="ChEBI" id="CHEBI:58126"/>
        <dbReference type="ChEBI" id="CHEBI:356416"/>
        <dbReference type="EC" id="4.2.1.24"/>
    </reaction>
</comment>
<evidence type="ECO:0000313" key="12">
    <source>
        <dbReference type="EMBL" id="AFU59605.1"/>
    </source>
</evidence>
<dbReference type="KEGG" id="nga:Ngar_c26840"/>
<evidence type="ECO:0000256" key="11">
    <source>
        <dbReference type="RuleBase" id="RU004161"/>
    </source>
</evidence>
<feature type="binding site" evidence="9">
    <location>
        <position position="251"/>
    </location>
    <ligand>
        <name>Mg(2+)</name>
        <dbReference type="ChEBI" id="CHEBI:18420"/>
    </ligand>
</feature>
<feature type="binding site" evidence="8">
    <location>
        <position position="146"/>
    </location>
    <ligand>
        <name>Zn(2+)</name>
        <dbReference type="ChEBI" id="CHEBI:29105"/>
        <note>catalytic</note>
    </ligand>
</feature>
<accession>K0II45</accession>
<dbReference type="InterPro" id="IPR013785">
    <property type="entry name" value="Aldolase_TIM"/>
</dbReference>
<keyword evidence="5 10" id="KW-0627">Porphyrin biosynthesis</keyword>
<dbReference type="SUPFAM" id="SSF51569">
    <property type="entry name" value="Aldolase"/>
    <property type="match status" value="1"/>
</dbReference>
<dbReference type="PRINTS" id="PR00144">
    <property type="entry name" value="DALDHYDRTASE"/>
</dbReference>
<dbReference type="SMART" id="SM01004">
    <property type="entry name" value="ALAD"/>
    <property type="match status" value="1"/>
</dbReference>
<evidence type="ECO:0000256" key="5">
    <source>
        <dbReference type="ARBA" id="ARBA00023244"/>
    </source>
</evidence>
<organism evidence="12 13">
    <name type="scientific">Nitrososphaera gargensis (strain Ga9.2)</name>
    <dbReference type="NCBI Taxonomy" id="1237085"/>
    <lineage>
        <taxon>Archaea</taxon>
        <taxon>Nitrososphaerota</taxon>
        <taxon>Nitrososphaeria</taxon>
        <taxon>Nitrososphaerales</taxon>
        <taxon>Nitrososphaeraceae</taxon>
        <taxon>Nitrososphaera</taxon>
    </lineage>
</organism>
<proteinExistence type="inferred from homology"/>
<keyword evidence="9" id="KW-0460">Magnesium</keyword>
<feature type="binding site" evidence="8">
    <location>
        <position position="136"/>
    </location>
    <ligand>
        <name>Zn(2+)</name>
        <dbReference type="ChEBI" id="CHEBI:29105"/>
        <note>catalytic</note>
    </ligand>
</feature>
<evidence type="ECO:0000256" key="4">
    <source>
        <dbReference type="ARBA" id="ARBA00023239"/>
    </source>
</evidence>
<dbReference type="HOGENOM" id="CLU_035731_0_0_2"/>
<evidence type="ECO:0000256" key="2">
    <source>
        <dbReference type="ARBA" id="ARBA00008055"/>
    </source>
</evidence>
<evidence type="ECO:0000256" key="9">
    <source>
        <dbReference type="PIRSR" id="PIRSR001415-5"/>
    </source>
</evidence>
<keyword evidence="3" id="KW-0350">Heme biosynthesis</keyword>
<evidence type="ECO:0000256" key="6">
    <source>
        <dbReference type="ARBA" id="ARBA00047651"/>
    </source>
</evidence>
<comment type="pathway">
    <text evidence="1">Porphyrin-containing compound metabolism; protoporphyrin-IX biosynthesis; coproporphyrinogen-III from 5-aminolevulinate: step 1/4.</text>
</comment>
<dbReference type="EMBL" id="CP002408">
    <property type="protein sequence ID" value="AFU59605.1"/>
    <property type="molecule type" value="Genomic_DNA"/>
</dbReference>
<dbReference type="GO" id="GO:0006782">
    <property type="term" value="P:protoporphyrinogen IX biosynthetic process"/>
    <property type="evidence" value="ECO:0007669"/>
    <property type="project" value="UniProtKB-UniPathway"/>
</dbReference>
<dbReference type="Proteomes" id="UP000008037">
    <property type="component" value="Chromosome"/>
</dbReference>
<dbReference type="STRING" id="1237085.Ngar_c26840"/>
<evidence type="ECO:0000256" key="10">
    <source>
        <dbReference type="RuleBase" id="RU000515"/>
    </source>
</evidence>
<comment type="subunit">
    <text evidence="10">Homooctamer.</text>
</comment>
<dbReference type="GO" id="GO:0008270">
    <property type="term" value="F:zinc ion binding"/>
    <property type="evidence" value="ECO:0007669"/>
    <property type="project" value="TreeGrafter"/>
</dbReference>
<evidence type="ECO:0000313" key="13">
    <source>
        <dbReference type="Proteomes" id="UP000008037"/>
    </source>
</evidence>
<dbReference type="AlphaFoldDB" id="K0II45"/>
<gene>
    <name evidence="12" type="primary">hemB2</name>
    <name evidence="12" type="ordered locus">Ngar_c26840</name>
</gene>
<sequence length="341" mass="37378">MNFADDSSSTEKHIFIAARQAMTLQQLQRDNEQRYREIFAAAGLRRSHLIFPVFVSDRPGMIESMPGMTVTPIEKITQHVQTIVDSGILSLIVFGIPKSRDRIGSSAFDRKGVVQRAVRAIKSSFGSSVNVVTDICVCQYNLSGHCGIVASGNKRVDNDATLQILAQVAASHAEAGADVVAPSSMMDGQVRAIKSALVGFFTKTMILSYSAKHASSLYTPFRSAAFAKMKPRLDKSSYQVSYANPRQVLLEIETDISEGADIVMIKPALAYLDLVRMVKDRFCGHPVAVQNVSGEYAMIKAAAMHNLIDEEEWKVCSIASIKRAGADRIISYFALDVSKYL</sequence>
<keyword evidence="8" id="KW-0862">Zinc</keyword>